<evidence type="ECO:0000256" key="14">
    <source>
        <dbReference type="PIRSR" id="PIRSR004930-1"/>
    </source>
</evidence>
<dbReference type="GO" id="GO:0061710">
    <property type="term" value="F:L-threonylcarbamoyladenylate synthase"/>
    <property type="evidence" value="ECO:0007669"/>
    <property type="project" value="UniProtKB-EC"/>
</dbReference>
<comment type="subcellular location">
    <subcellularLocation>
        <location evidence="1 13">Cytoplasm</location>
    </subcellularLocation>
</comment>
<evidence type="ECO:0000256" key="10">
    <source>
        <dbReference type="ARBA" id="ARBA00022840"/>
    </source>
</evidence>
<dbReference type="InterPro" id="IPR017945">
    <property type="entry name" value="DHBP_synth_RibB-like_a/b_dom"/>
</dbReference>
<feature type="binding site" evidence="14">
    <location>
        <position position="118"/>
    </location>
    <ligand>
        <name>ATP</name>
        <dbReference type="ChEBI" id="CHEBI:30616"/>
    </ligand>
</feature>
<dbReference type="GO" id="GO:0008033">
    <property type="term" value="P:tRNA processing"/>
    <property type="evidence" value="ECO:0007669"/>
    <property type="project" value="UniProtKB-KW"/>
</dbReference>
<keyword evidence="8 13" id="KW-0548">Nucleotidyltransferase</keyword>
<dbReference type="Gene3D" id="3.40.50.11030">
    <property type="entry name" value="Threonylcarbamoyl-AMP synthase, C-terminal domain"/>
    <property type="match status" value="1"/>
</dbReference>
<dbReference type="Pfam" id="PF01300">
    <property type="entry name" value="Sua5_yciO_yrdC"/>
    <property type="match status" value="1"/>
</dbReference>
<proteinExistence type="inferred from homology"/>
<feature type="binding site" evidence="14">
    <location>
        <position position="68"/>
    </location>
    <ligand>
        <name>L-threonine</name>
        <dbReference type="ChEBI" id="CHEBI:57926"/>
    </ligand>
</feature>
<dbReference type="Pfam" id="PF03481">
    <property type="entry name" value="Sua5_C"/>
    <property type="match status" value="1"/>
</dbReference>
<feature type="domain" description="YrdC-like" evidence="15">
    <location>
        <begin position="14"/>
        <end position="200"/>
    </location>
</feature>
<evidence type="ECO:0000256" key="2">
    <source>
        <dbReference type="ARBA" id="ARBA00007663"/>
    </source>
</evidence>
<dbReference type="GO" id="GO:0005524">
    <property type="term" value="F:ATP binding"/>
    <property type="evidence" value="ECO:0007669"/>
    <property type="project" value="UniProtKB-UniRule"/>
</dbReference>
<name>B9KAB6_THENN</name>
<protein>
    <recommendedName>
        <fullName evidence="4 13">Threonylcarbamoyl-AMP synthase</fullName>
        <shortName evidence="13">TC-AMP synthase</shortName>
        <ecNumber evidence="3 13">2.7.7.87</ecNumber>
    </recommendedName>
    <alternativeName>
        <fullName evidence="11 13">L-threonylcarbamoyladenylate synthase</fullName>
    </alternativeName>
</protein>
<keyword evidence="17" id="KW-1185">Reference proteome</keyword>
<feature type="binding site" evidence="14">
    <location>
        <position position="59"/>
    </location>
    <ligand>
        <name>ATP</name>
        <dbReference type="ChEBI" id="CHEBI:30616"/>
    </ligand>
</feature>
<evidence type="ECO:0000256" key="13">
    <source>
        <dbReference type="PIRNR" id="PIRNR004930"/>
    </source>
</evidence>
<dbReference type="InterPro" id="IPR006070">
    <property type="entry name" value="Sua5-like_dom"/>
</dbReference>
<feature type="binding site" evidence="14">
    <location>
        <position position="144"/>
    </location>
    <ligand>
        <name>ATP</name>
        <dbReference type="ChEBI" id="CHEBI:30616"/>
    </ligand>
</feature>
<keyword evidence="6 13" id="KW-0808">Transferase</keyword>
<dbReference type="PROSITE" id="PS51163">
    <property type="entry name" value="YRDC"/>
    <property type="match status" value="1"/>
</dbReference>
<evidence type="ECO:0000256" key="11">
    <source>
        <dbReference type="ARBA" id="ARBA00029774"/>
    </source>
</evidence>
<dbReference type="InterPro" id="IPR010923">
    <property type="entry name" value="T(6)A37_SUA5"/>
</dbReference>
<evidence type="ECO:0000313" key="17">
    <source>
        <dbReference type="Proteomes" id="UP000000445"/>
    </source>
</evidence>
<evidence type="ECO:0000256" key="1">
    <source>
        <dbReference type="ARBA" id="ARBA00004496"/>
    </source>
</evidence>
<evidence type="ECO:0000256" key="6">
    <source>
        <dbReference type="ARBA" id="ARBA00022679"/>
    </source>
</evidence>
<organism evidence="16 17">
    <name type="scientific">Thermotoga neapolitana (strain ATCC 49049 / DSM 4359 / NBRC 107923 / NS-E)</name>
    <dbReference type="NCBI Taxonomy" id="309803"/>
    <lineage>
        <taxon>Bacteria</taxon>
        <taxon>Thermotogati</taxon>
        <taxon>Thermotogota</taxon>
        <taxon>Thermotogae</taxon>
        <taxon>Thermotogales</taxon>
        <taxon>Thermotogaceae</taxon>
        <taxon>Thermotoga</taxon>
    </lineage>
</organism>
<gene>
    <name evidence="16" type="ordered locus">CTN_1723</name>
</gene>
<comment type="function">
    <text evidence="13">Required for the formation of a threonylcarbamoyl group on adenosine at position 37 (t(6)A37) in tRNAs that read codons beginning with adenine.</text>
</comment>
<dbReference type="FunFam" id="3.90.870.10:FF:000008">
    <property type="entry name" value="Threonylcarbamoyl-AMP synthase"/>
    <property type="match status" value="1"/>
</dbReference>
<dbReference type="GO" id="GO:0000049">
    <property type="term" value="F:tRNA binding"/>
    <property type="evidence" value="ECO:0007669"/>
    <property type="project" value="TreeGrafter"/>
</dbReference>
<dbReference type="Gene3D" id="3.90.870.10">
    <property type="entry name" value="DHBP synthase"/>
    <property type="match status" value="1"/>
</dbReference>
<dbReference type="GO" id="GO:0006450">
    <property type="term" value="P:regulation of translational fidelity"/>
    <property type="evidence" value="ECO:0007669"/>
    <property type="project" value="TreeGrafter"/>
</dbReference>
<keyword evidence="7 13" id="KW-0819">tRNA processing</keyword>
<feature type="binding site" evidence="14">
    <location>
        <position position="237"/>
    </location>
    <ligand>
        <name>ATP</name>
        <dbReference type="ChEBI" id="CHEBI:30616"/>
    </ligand>
</feature>
<keyword evidence="10 13" id="KW-0067">ATP-binding</keyword>
<feature type="binding site" evidence="14">
    <location>
        <position position="142"/>
    </location>
    <ligand>
        <name>L-threonine</name>
        <dbReference type="ChEBI" id="CHEBI:57926"/>
    </ligand>
</feature>
<dbReference type="PANTHER" id="PTHR17490:SF16">
    <property type="entry name" value="THREONYLCARBAMOYL-AMP SYNTHASE"/>
    <property type="match status" value="1"/>
</dbReference>
<dbReference type="RefSeq" id="WP_015920137.1">
    <property type="nucleotide sequence ID" value="NC_011978.1"/>
</dbReference>
<comment type="catalytic activity">
    <reaction evidence="12 13">
        <text>L-threonine + hydrogencarbonate + ATP = L-threonylcarbamoyladenylate + diphosphate + H2O</text>
        <dbReference type="Rhea" id="RHEA:36407"/>
        <dbReference type="ChEBI" id="CHEBI:15377"/>
        <dbReference type="ChEBI" id="CHEBI:17544"/>
        <dbReference type="ChEBI" id="CHEBI:30616"/>
        <dbReference type="ChEBI" id="CHEBI:33019"/>
        <dbReference type="ChEBI" id="CHEBI:57926"/>
        <dbReference type="ChEBI" id="CHEBI:73682"/>
        <dbReference type="EC" id="2.7.7.87"/>
    </reaction>
</comment>
<dbReference type="HOGENOM" id="CLU_031397_0_1_0"/>
<evidence type="ECO:0000256" key="4">
    <source>
        <dbReference type="ARBA" id="ARBA00015492"/>
    </source>
</evidence>
<feature type="binding site" evidence="14">
    <location>
        <position position="122"/>
    </location>
    <ligand>
        <name>L-threonine</name>
        <dbReference type="ChEBI" id="CHEBI:57926"/>
    </ligand>
</feature>
<dbReference type="PANTHER" id="PTHR17490">
    <property type="entry name" value="SUA5"/>
    <property type="match status" value="1"/>
</dbReference>
<evidence type="ECO:0000313" key="16">
    <source>
        <dbReference type="EMBL" id="ACM23899.1"/>
    </source>
</evidence>
<dbReference type="STRING" id="309803.CTN_1723"/>
<feature type="binding site" evidence="14">
    <location>
        <position position="63"/>
    </location>
    <ligand>
        <name>ATP</name>
        <dbReference type="ChEBI" id="CHEBI:30616"/>
    </ligand>
</feature>
<feature type="binding site" evidence="14">
    <location>
        <position position="152"/>
    </location>
    <ligand>
        <name>ATP</name>
        <dbReference type="ChEBI" id="CHEBI:30616"/>
    </ligand>
</feature>
<keyword evidence="9 13" id="KW-0547">Nucleotide-binding</keyword>
<comment type="similarity">
    <text evidence="2 13">Belongs to the SUA5 family.</text>
</comment>
<evidence type="ECO:0000256" key="9">
    <source>
        <dbReference type="ARBA" id="ARBA00022741"/>
    </source>
</evidence>
<dbReference type="Proteomes" id="UP000000445">
    <property type="component" value="Chromosome"/>
</dbReference>
<dbReference type="KEGG" id="tna:CTN_1723"/>
<dbReference type="PIRSF" id="PIRSF004930">
    <property type="entry name" value="Tln_factor_SUA5"/>
    <property type="match status" value="1"/>
</dbReference>
<evidence type="ECO:0000259" key="15">
    <source>
        <dbReference type="PROSITE" id="PS51163"/>
    </source>
</evidence>
<dbReference type="InterPro" id="IPR050156">
    <property type="entry name" value="TC-AMP_synthase_SUA5"/>
</dbReference>
<evidence type="ECO:0000256" key="12">
    <source>
        <dbReference type="ARBA" id="ARBA00048366"/>
    </source>
</evidence>
<dbReference type="EMBL" id="CP000916">
    <property type="protein sequence ID" value="ACM23899.1"/>
    <property type="molecule type" value="Genomic_DNA"/>
</dbReference>
<keyword evidence="5 13" id="KW-0963">Cytoplasm</keyword>
<feature type="binding site" evidence="14">
    <location>
        <position position="196"/>
    </location>
    <ligand>
        <name>ATP</name>
        <dbReference type="ChEBI" id="CHEBI:30616"/>
    </ligand>
</feature>
<reference evidence="16 17" key="1">
    <citation type="journal article" date="2009" name="Biosci. Biotechnol. Biochem.">
        <title>WeGAS: a web-based microbial genome annotation system.</title>
        <authorList>
            <person name="Lee D."/>
            <person name="Seo H."/>
            <person name="Park C."/>
            <person name="Park K."/>
        </authorList>
    </citation>
    <scope>NUCLEOTIDE SEQUENCE [LARGE SCALE GENOMIC DNA]</scope>
    <source>
        <strain evidence="17">ATCC 49049 / DSM 4359 / NBRC 107923 / NS-E</strain>
    </source>
</reference>
<evidence type="ECO:0000256" key="5">
    <source>
        <dbReference type="ARBA" id="ARBA00022490"/>
    </source>
</evidence>
<dbReference type="NCBIfam" id="TIGR00057">
    <property type="entry name" value="L-threonylcarbamoyladenylate synthase"/>
    <property type="match status" value="1"/>
</dbReference>
<accession>B9KAB6</accession>
<sequence>MTRVVKVDPLFPDERSLREAADLLKKGEVVVFPTETVYGIGADAYNEEACRKIFEIKGRPADNPLIVHICSFSQLEEVADGYESFRDFLERFWPGPLTVILPKKSQRISDVVTAGLPTVAVRMPAHPVALKLIEMLGDPIAAPSANLSGRPSATSVEHVVEDFMGRVSLILDAGNTPFGLESTIIDLSREKPVLLRPGPVEVEKLKEFFPDLVVPDFVKKSEFRGKPLAPGMKYRHYAPSKPLILVENLEKMKDVLREFPDHVVICVEERKELYRDRIVIGSLKNPYSIAQNLFAALREAEKREKEYIIVEGLEERGILFAVMNRLRKAASRIVR</sequence>
<dbReference type="SUPFAM" id="SSF55821">
    <property type="entry name" value="YrdC/RibB"/>
    <property type="match status" value="1"/>
</dbReference>
<dbReference type="GO" id="GO:0005737">
    <property type="term" value="C:cytoplasm"/>
    <property type="evidence" value="ECO:0007669"/>
    <property type="project" value="UniProtKB-SubCell"/>
</dbReference>
<evidence type="ECO:0000256" key="3">
    <source>
        <dbReference type="ARBA" id="ARBA00012584"/>
    </source>
</evidence>
<dbReference type="InterPro" id="IPR005145">
    <property type="entry name" value="Sua5_C"/>
</dbReference>
<dbReference type="InterPro" id="IPR038385">
    <property type="entry name" value="Sua5/YwlC_C"/>
</dbReference>
<dbReference type="AlphaFoldDB" id="B9KAB6"/>
<evidence type="ECO:0000256" key="7">
    <source>
        <dbReference type="ARBA" id="ARBA00022694"/>
    </source>
</evidence>
<feature type="binding site" evidence="14">
    <location>
        <position position="36"/>
    </location>
    <ligand>
        <name>L-threonine</name>
        <dbReference type="ChEBI" id="CHEBI:57926"/>
    </ligand>
</feature>
<feature type="binding site" evidence="14">
    <location>
        <position position="182"/>
    </location>
    <ligand>
        <name>L-threonine</name>
        <dbReference type="ChEBI" id="CHEBI:57926"/>
    </ligand>
</feature>
<dbReference type="EC" id="2.7.7.87" evidence="3 13"/>
<dbReference type="eggNOG" id="COG0009">
    <property type="taxonomic scope" value="Bacteria"/>
</dbReference>
<dbReference type="GO" id="GO:0003725">
    <property type="term" value="F:double-stranded RNA binding"/>
    <property type="evidence" value="ECO:0007669"/>
    <property type="project" value="UniProtKB-UniRule"/>
</dbReference>
<evidence type="ECO:0000256" key="8">
    <source>
        <dbReference type="ARBA" id="ARBA00022695"/>
    </source>
</evidence>